<proteinExistence type="predicted"/>
<reference evidence="2" key="1">
    <citation type="submission" date="2018-05" db="EMBL/GenBank/DDBJ databases">
        <authorList>
            <person name="Lanie J.A."/>
            <person name="Ng W.-L."/>
            <person name="Kazmierczak K.M."/>
            <person name="Andrzejewski T.M."/>
            <person name="Davidsen T.M."/>
            <person name="Wayne K.J."/>
            <person name="Tettelin H."/>
            <person name="Glass J.I."/>
            <person name="Rusch D."/>
            <person name="Podicherti R."/>
            <person name="Tsui H.-C.T."/>
            <person name="Winkler M.E."/>
        </authorList>
    </citation>
    <scope>NUCLEOTIDE SEQUENCE</scope>
</reference>
<protein>
    <recommendedName>
        <fullName evidence="3">DUF3604 domain-containing protein</fullName>
    </recommendedName>
</protein>
<dbReference type="EMBL" id="UINC01005456">
    <property type="protein sequence ID" value="SVA21441.1"/>
    <property type="molecule type" value="Genomic_DNA"/>
</dbReference>
<keyword evidence="1" id="KW-0812">Transmembrane</keyword>
<dbReference type="InterPro" id="IPR016195">
    <property type="entry name" value="Pol/histidinol_Pase-like"/>
</dbReference>
<dbReference type="Pfam" id="PF12228">
    <property type="entry name" value="DUF3604"/>
    <property type="match status" value="1"/>
</dbReference>
<dbReference type="AlphaFoldDB" id="A0A381U137"/>
<sequence length="807" mass="91480">MNMVLRVSAYIIVLLFLFIVSVILIVNKGIFSENLGPGEIFGKVNTQDFVIDKIARQEVAGMELNISNPKQILFGDFHVHSTFSADAHIASLPIAGGSGVHPVADACDFARHCSALDFWAITDHSEATNPKRWKETKEIIRKCNELNIDKNNPDCVAFLGFEWTQVGPNRGSHWGHHNVILKEEQDDMVPARAIASQSLTRDAMLQRPEWPNVLFPFLDLKNLKRYIDIGRYFKETTKVPVCEEGIPSKELPEDCHEEAINPLVLAEKVEEYESDYLIIPHGQTWGLYTPLGYTLDKSLELSKRYPEKFDLLEIYSGHGNSEEYRSWRSADVIRDGEPVLDQYFSFQMGELDFEQGTFTMEVDGEDAVIDIGTQSCPEPSDNYVPLCWRAGEVIYERCIAENNPQEECERRMIETRQLVVDRGRTGQNVVPNFTNDEKGDAGQCRDCYSPAMNYVPGGSAQYGLALTKFDEDGTKHRFRYGFIGSSDNHQAAAGSGYKEIFATSVDGAGPTSEIKDKVLHMERVYLGDEYESPIWKAYSADDIPVAFDINELRLGFNVIEWARQRGFYTTGGMAAVHSEGRSKEQIWEALKRHETYATSGPRILLWFNLVNDGSSKDVTKPMGSTVTLKHDPTFEVKAMGSFKQKPGCPEDAYRALGEERVHQLCYDECYYPSDERNKITRIEVVRVLPQVYEDQPVDERIQDAWKTHYCDTTQTGCSYTFTDNEYSDLKTDVSYYVRAIEEPSLQINVKGAHCADHDSAEGHAHGGCQKFKLCTQDWKNPRDFDMCASIDEPRAWSSPIYVDYSSY</sequence>
<evidence type="ECO:0008006" key="3">
    <source>
        <dbReference type="Google" id="ProtNLM"/>
    </source>
</evidence>
<evidence type="ECO:0000256" key="1">
    <source>
        <dbReference type="SAM" id="Phobius"/>
    </source>
</evidence>
<accession>A0A381U137</accession>
<keyword evidence="1" id="KW-1133">Transmembrane helix</keyword>
<dbReference type="Gene3D" id="3.20.20.140">
    <property type="entry name" value="Metal-dependent hydrolases"/>
    <property type="match status" value="1"/>
</dbReference>
<dbReference type="SUPFAM" id="SSF89550">
    <property type="entry name" value="PHP domain-like"/>
    <property type="match status" value="1"/>
</dbReference>
<gene>
    <name evidence="2" type="ORF">METZ01_LOCUS74295</name>
</gene>
<evidence type="ECO:0000313" key="2">
    <source>
        <dbReference type="EMBL" id="SVA21441.1"/>
    </source>
</evidence>
<feature type="transmembrane region" description="Helical" evidence="1">
    <location>
        <begin position="7"/>
        <end position="26"/>
    </location>
</feature>
<dbReference type="InterPro" id="IPR022028">
    <property type="entry name" value="DUF3604"/>
</dbReference>
<keyword evidence="1" id="KW-0472">Membrane</keyword>
<organism evidence="2">
    <name type="scientific">marine metagenome</name>
    <dbReference type="NCBI Taxonomy" id="408172"/>
    <lineage>
        <taxon>unclassified sequences</taxon>
        <taxon>metagenomes</taxon>
        <taxon>ecological metagenomes</taxon>
    </lineage>
</organism>
<name>A0A381U137_9ZZZZ</name>